<dbReference type="Proteomes" id="UP000556084">
    <property type="component" value="Unassembled WGS sequence"/>
</dbReference>
<keyword evidence="4" id="KW-1185">Reference proteome</keyword>
<dbReference type="GO" id="GO:0005506">
    <property type="term" value="F:iron ion binding"/>
    <property type="evidence" value="ECO:0007669"/>
    <property type="project" value="InterPro"/>
</dbReference>
<dbReference type="GO" id="GO:0020037">
    <property type="term" value="F:heme binding"/>
    <property type="evidence" value="ECO:0007669"/>
    <property type="project" value="InterPro"/>
</dbReference>
<feature type="region of interest" description="Disordered" evidence="2">
    <location>
        <begin position="357"/>
        <end position="377"/>
    </location>
</feature>
<organism evidence="3 4">
    <name type="scientific">Streptomyces olivoverticillatus</name>
    <dbReference type="NCBI Taxonomy" id="66427"/>
    <lineage>
        <taxon>Bacteria</taxon>
        <taxon>Bacillati</taxon>
        <taxon>Actinomycetota</taxon>
        <taxon>Actinomycetes</taxon>
        <taxon>Kitasatosporales</taxon>
        <taxon>Streptomycetaceae</taxon>
        <taxon>Streptomyces</taxon>
    </lineage>
</organism>
<comment type="caution">
    <text evidence="3">The sequence shown here is derived from an EMBL/GenBank/DDBJ whole genome shotgun (WGS) entry which is preliminary data.</text>
</comment>
<dbReference type="AlphaFoldDB" id="A0A7W7LR47"/>
<sequence>MTSPIEAIRLPDPYPYYATLTAERPFTYDETVGAWVASDAAAVTAALRSGALRVRPPAEPVPAGIVGTPAGEVFGSLVRMTDGDLQQRLKGVVVEALGRADTTAAAALAARLTRASLAASPDPRLTELMFGVPARVVAGLCGLDAGADEEAARLIGDFVQCIPASATAAQQQAAARAAAGLQELMGPRLAAAEAGNGLLHDLVRAAQRADWPDTAALLANAVGFLSQTYDATAGLIGNVLVALARGEAVPPGDDGLAQLAREVVRHDAPIQNTRRFAAEPFRHGDAEVAPGQTVLLLLAAANRDPAANPDPHAFRPGRAEPAVFTFGAAAHRCPGEDLAVAIAAAVAAELLGSGWDPATLPARPDYRPSPNARIPHL</sequence>
<proteinExistence type="inferred from homology"/>
<reference evidence="3 4" key="1">
    <citation type="submission" date="2020-08" db="EMBL/GenBank/DDBJ databases">
        <title>Genomic Encyclopedia of Type Strains, Phase III (KMG-III): the genomes of soil and plant-associated and newly described type strains.</title>
        <authorList>
            <person name="Whitman W."/>
        </authorList>
    </citation>
    <scope>NUCLEOTIDE SEQUENCE [LARGE SCALE GENOMIC DNA]</scope>
    <source>
        <strain evidence="3 4">CECT 3266</strain>
    </source>
</reference>
<dbReference type="InterPro" id="IPR001128">
    <property type="entry name" value="Cyt_P450"/>
</dbReference>
<dbReference type="PRINTS" id="PR00359">
    <property type="entry name" value="BP450"/>
</dbReference>
<dbReference type="InterPro" id="IPR036396">
    <property type="entry name" value="Cyt_P450_sf"/>
</dbReference>
<dbReference type="Gene3D" id="1.10.630.10">
    <property type="entry name" value="Cytochrome P450"/>
    <property type="match status" value="1"/>
</dbReference>
<protein>
    <submittedName>
        <fullName evidence="3">Cytochrome P450</fullName>
    </submittedName>
</protein>
<dbReference type="Pfam" id="PF00067">
    <property type="entry name" value="p450"/>
    <property type="match status" value="1"/>
</dbReference>
<evidence type="ECO:0000313" key="4">
    <source>
        <dbReference type="Proteomes" id="UP000556084"/>
    </source>
</evidence>
<evidence type="ECO:0000256" key="2">
    <source>
        <dbReference type="SAM" id="MobiDB-lite"/>
    </source>
</evidence>
<dbReference type="PANTHER" id="PTHR46696">
    <property type="entry name" value="P450, PUTATIVE (EUROFUNG)-RELATED"/>
    <property type="match status" value="1"/>
</dbReference>
<dbReference type="CDD" id="cd11036">
    <property type="entry name" value="AknT-like"/>
    <property type="match status" value="1"/>
</dbReference>
<comment type="similarity">
    <text evidence="1">Belongs to the cytochrome P450 family.</text>
</comment>
<accession>A0A7W7LR47</accession>
<dbReference type="GO" id="GO:0004497">
    <property type="term" value="F:monooxygenase activity"/>
    <property type="evidence" value="ECO:0007669"/>
    <property type="project" value="InterPro"/>
</dbReference>
<dbReference type="EMBL" id="JACHJH010000004">
    <property type="protein sequence ID" value="MBB4894206.1"/>
    <property type="molecule type" value="Genomic_DNA"/>
</dbReference>
<gene>
    <name evidence="3" type="ORF">FHS39_003240</name>
</gene>
<evidence type="ECO:0000256" key="1">
    <source>
        <dbReference type="ARBA" id="ARBA00010617"/>
    </source>
</evidence>
<dbReference type="PANTHER" id="PTHR46696:SF1">
    <property type="entry name" value="CYTOCHROME P450 YJIB-RELATED"/>
    <property type="match status" value="1"/>
</dbReference>
<evidence type="ECO:0000313" key="3">
    <source>
        <dbReference type="EMBL" id="MBB4894206.1"/>
    </source>
</evidence>
<dbReference type="RefSeq" id="WP_184350025.1">
    <property type="nucleotide sequence ID" value="NZ_JACHJH010000004.1"/>
</dbReference>
<dbReference type="GO" id="GO:0016705">
    <property type="term" value="F:oxidoreductase activity, acting on paired donors, with incorporation or reduction of molecular oxygen"/>
    <property type="evidence" value="ECO:0007669"/>
    <property type="project" value="InterPro"/>
</dbReference>
<dbReference type="InterPro" id="IPR002397">
    <property type="entry name" value="Cyt_P450_B"/>
</dbReference>
<name>A0A7W7LR47_9ACTN</name>
<dbReference type="SUPFAM" id="SSF48264">
    <property type="entry name" value="Cytochrome P450"/>
    <property type="match status" value="1"/>
</dbReference>